<evidence type="ECO:0000313" key="2">
    <source>
        <dbReference type="EMBL" id="GMN20741.1"/>
    </source>
</evidence>
<dbReference type="AlphaFoldDB" id="A0AA88CL27"/>
<gene>
    <name evidence="2" type="ORF">TIFTF001_048792</name>
</gene>
<accession>A0AA88CL27</accession>
<protein>
    <submittedName>
        <fullName evidence="2">Uncharacterized protein</fullName>
    </submittedName>
</protein>
<feature type="region of interest" description="Disordered" evidence="1">
    <location>
        <begin position="1"/>
        <end position="48"/>
    </location>
</feature>
<proteinExistence type="predicted"/>
<evidence type="ECO:0000313" key="3">
    <source>
        <dbReference type="Proteomes" id="UP001187192"/>
    </source>
</evidence>
<evidence type="ECO:0000256" key="1">
    <source>
        <dbReference type="SAM" id="MobiDB-lite"/>
    </source>
</evidence>
<feature type="non-terminal residue" evidence="2">
    <location>
        <position position="1"/>
    </location>
</feature>
<organism evidence="2 3">
    <name type="scientific">Ficus carica</name>
    <name type="common">Common fig</name>
    <dbReference type="NCBI Taxonomy" id="3494"/>
    <lineage>
        <taxon>Eukaryota</taxon>
        <taxon>Viridiplantae</taxon>
        <taxon>Streptophyta</taxon>
        <taxon>Embryophyta</taxon>
        <taxon>Tracheophyta</taxon>
        <taxon>Spermatophyta</taxon>
        <taxon>Magnoliopsida</taxon>
        <taxon>eudicotyledons</taxon>
        <taxon>Gunneridae</taxon>
        <taxon>Pentapetalae</taxon>
        <taxon>rosids</taxon>
        <taxon>fabids</taxon>
        <taxon>Rosales</taxon>
        <taxon>Moraceae</taxon>
        <taxon>Ficeae</taxon>
        <taxon>Ficus</taxon>
    </lineage>
</organism>
<keyword evidence="3" id="KW-1185">Reference proteome</keyword>
<dbReference type="EMBL" id="BTGU01006489">
    <property type="protein sequence ID" value="GMN20741.1"/>
    <property type="molecule type" value="Genomic_DNA"/>
</dbReference>
<feature type="compositionally biased region" description="Polar residues" evidence="1">
    <location>
        <begin position="8"/>
        <end position="27"/>
    </location>
</feature>
<reference evidence="2" key="1">
    <citation type="submission" date="2023-07" db="EMBL/GenBank/DDBJ databases">
        <title>draft genome sequence of fig (Ficus carica).</title>
        <authorList>
            <person name="Takahashi T."/>
            <person name="Nishimura K."/>
        </authorList>
    </citation>
    <scope>NUCLEOTIDE SEQUENCE</scope>
</reference>
<name>A0AA88CL27_FICCA</name>
<sequence>PQLETEADQNTAAERNATAKSQQSYSKADQEEERNATAKLPQSYSKEV</sequence>
<comment type="caution">
    <text evidence="2">The sequence shown here is derived from an EMBL/GenBank/DDBJ whole genome shotgun (WGS) entry which is preliminary data.</text>
</comment>
<dbReference type="Proteomes" id="UP001187192">
    <property type="component" value="Unassembled WGS sequence"/>
</dbReference>